<dbReference type="PANTHER" id="PTHR22734:SF3">
    <property type="entry name" value="RIBOSOME PRODUCTION FACTOR 1"/>
    <property type="match status" value="1"/>
</dbReference>
<feature type="region of interest" description="Disordered" evidence="1">
    <location>
        <begin position="1"/>
        <end position="23"/>
    </location>
</feature>
<proteinExistence type="predicted"/>
<dbReference type="PANTHER" id="PTHR22734">
    <property type="entry name" value="U3 SMALL NUCLEOLAR RIBONUCLEOPROTEIN PROTEIN IMP4"/>
    <property type="match status" value="1"/>
</dbReference>
<dbReference type="InterPro" id="IPR044281">
    <property type="entry name" value="IMP4/RPF1"/>
</dbReference>
<feature type="compositionally biased region" description="Basic and acidic residues" evidence="1">
    <location>
        <begin position="57"/>
        <end position="66"/>
    </location>
</feature>
<protein>
    <submittedName>
        <fullName evidence="3">RPF1-like protein</fullName>
    </submittedName>
</protein>
<dbReference type="Gene3D" id="3.40.50.10480">
    <property type="entry name" value="Probable brix-domain ribosomal biogenesis protein"/>
    <property type="match status" value="1"/>
</dbReference>
<dbReference type="SUPFAM" id="SSF52954">
    <property type="entry name" value="Class II aaRS ABD-related"/>
    <property type="match status" value="1"/>
</dbReference>
<gene>
    <name evidence="3" type="ORF">MAR_036479</name>
</gene>
<sequence>MASTRHMDARMDDPDNLVPKPNISEIKNKMFRQEMYRKMKMEKKKMKIKEKKKKMKEAKASGEKVVKQTPKTIESMRIPDETMVSAEDEEVRLDEAIDEMAGYFNRETTPKILLTTCDRPGARTNKLCKEIKRLLPNTTLLYRRGLDLKKVIPQALSREYTDLIVINEDKKMPNGLVLSHLPDGPTAHFKLSNVRLTNEIKNAGEMTGHKPEVILNNFNTRLGHSVGRMLASMFPHDPNFHGRRVVTFHNQRDFVFFRHHRYIFRSAQRVGLQELGPRFTLKLRTLQKGTFDSKYGEYEFVHKLVCNDGNSLYLDSSQVLRECVNWLNGGRGGSEVLGCPHIEQVVVAPTGEMFPVGRPLQPAHLLAVPCERAHMVLRYSHIMMVNGPTSRSTMVV</sequence>
<name>A0ABY7FKR8_MYAAR</name>
<feature type="region of interest" description="Disordered" evidence="1">
    <location>
        <begin position="41"/>
        <end position="66"/>
    </location>
</feature>
<feature type="compositionally biased region" description="Basic residues" evidence="1">
    <location>
        <begin position="41"/>
        <end position="56"/>
    </location>
</feature>
<accession>A0ABY7FKR8</accession>
<evidence type="ECO:0000313" key="3">
    <source>
        <dbReference type="EMBL" id="WAR22810.1"/>
    </source>
</evidence>
<dbReference type="SMART" id="SM00879">
    <property type="entry name" value="Brix"/>
    <property type="match status" value="1"/>
</dbReference>
<feature type="compositionally biased region" description="Basic and acidic residues" evidence="1">
    <location>
        <begin position="1"/>
        <end position="13"/>
    </location>
</feature>
<dbReference type="Pfam" id="PF04427">
    <property type="entry name" value="Brix"/>
    <property type="match status" value="1"/>
</dbReference>
<dbReference type="InterPro" id="IPR007109">
    <property type="entry name" value="Brix"/>
</dbReference>
<evidence type="ECO:0000313" key="4">
    <source>
        <dbReference type="Proteomes" id="UP001164746"/>
    </source>
</evidence>
<reference evidence="3" key="1">
    <citation type="submission" date="2022-11" db="EMBL/GenBank/DDBJ databases">
        <title>Centuries of genome instability and evolution in soft-shell clam transmissible cancer (bioRxiv).</title>
        <authorList>
            <person name="Hart S.F.M."/>
            <person name="Yonemitsu M.A."/>
            <person name="Giersch R.M."/>
            <person name="Beal B.F."/>
            <person name="Arriagada G."/>
            <person name="Davis B.W."/>
            <person name="Ostrander E.A."/>
            <person name="Goff S.P."/>
            <person name="Metzger M.J."/>
        </authorList>
    </citation>
    <scope>NUCLEOTIDE SEQUENCE</scope>
    <source>
        <strain evidence="3">MELC-2E11</strain>
        <tissue evidence="3">Siphon/mantle</tissue>
    </source>
</reference>
<dbReference type="PROSITE" id="PS50833">
    <property type="entry name" value="BRIX"/>
    <property type="match status" value="1"/>
</dbReference>
<keyword evidence="4" id="KW-1185">Reference proteome</keyword>
<evidence type="ECO:0000259" key="2">
    <source>
        <dbReference type="PROSITE" id="PS50833"/>
    </source>
</evidence>
<feature type="domain" description="Brix" evidence="2">
    <location>
        <begin position="110"/>
        <end position="292"/>
    </location>
</feature>
<evidence type="ECO:0000256" key="1">
    <source>
        <dbReference type="SAM" id="MobiDB-lite"/>
    </source>
</evidence>
<dbReference type="Proteomes" id="UP001164746">
    <property type="component" value="Chromosome 13"/>
</dbReference>
<organism evidence="3 4">
    <name type="scientific">Mya arenaria</name>
    <name type="common">Soft-shell clam</name>
    <dbReference type="NCBI Taxonomy" id="6604"/>
    <lineage>
        <taxon>Eukaryota</taxon>
        <taxon>Metazoa</taxon>
        <taxon>Spiralia</taxon>
        <taxon>Lophotrochozoa</taxon>
        <taxon>Mollusca</taxon>
        <taxon>Bivalvia</taxon>
        <taxon>Autobranchia</taxon>
        <taxon>Heteroconchia</taxon>
        <taxon>Euheterodonta</taxon>
        <taxon>Imparidentia</taxon>
        <taxon>Neoheterodontei</taxon>
        <taxon>Myida</taxon>
        <taxon>Myoidea</taxon>
        <taxon>Myidae</taxon>
        <taxon>Mya</taxon>
    </lineage>
</organism>
<dbReference type="EMBL" id="CP111024">
    <property type="protein sequence ID" value="WAR22810.1"/>
    <property type="molecule type" value="Genomic_DNA"/>
</dbReference>